<gene>
    <name evidence="12" type="ORF">PPRIM_AZ9-3.1.T0040470</name>
</gene>
<evidence type="ECO:0000313" key="12">
    <source>
        <dbReference type="EMBL" id="CAD8043246.1"/>
    </source>
</evidence>
<dbReference type="OMA" id="CACEANQ"/>
<dbReference type="GO" id="GO:0008270">
    <property type="term" value="F:zinc ion binding"/>
    <property type="evidence" value="ECO:0007669"/>
    <property type="project" value="UniProtKB-KW"/>
</dbReference>
<proteinExistence type="predicted"/>
<evidence type="ECO:0000256" key="1">
    <source>
        <dbReference type="ARBA" id="ARBA00001798"/>
    </source>
</evidence>
<dbReference type="EC" id="2.3.2.31" evidence="2"/>
<reference evidence="12" key="1">
    <citation type="submission" date="2021-01" db="EMBL/GenBank/DDBJ databases">
        <authorList>
            <consortium name="Genoscope - CEA"/>
            <person name="William W."/>
        </authorList>
    </citation>
    <scope>NUCLEOTIDE SEQUENCE</scope>
</reference>
<organism evidence="12 13">
    <name type="scientific">Paramecium primaurelia</name>
    <dbReference type="NCBI Taxonomy" id="5886"/>
    <lineage>
        <taxon>Eukaryota</taxon>
        <taxon>Sar</taxon>
        <taxon>Alveolata</taxon>
        <taxon>Ciliophora</taxon>
        <taxon>Intramacronucleata</taxon>
        <taxon>Oligohymenophorea</taxon>
        <taxon>Peniculida</taxon>
        <taxon>Parameciidae</taxon>
        <taxon>Paramecium</taxon>
    </lineage>
</organism>
<protein>
    <recommendedName>
        <fullName evidence="2">RBR-type E3 ubiquitin transferase</fullName>
        <ecNumber evidence="2">2.3.2.31</ecNumber>
    </recommendedName>
</protein>
<dbReference type="AlphaFoldDB" id="A0A8S1JSY6"/>
<evidence type="ECO:0000256" key="9">
    <source>
        <dbReference type="PROSITE-ProRule" id="PRU00175"/>
    </source>
</evidence>
<evidence type="ECO:0000259" key="11">
    <source>
        <dbReference type="PROSITE" id="PS51873"/>
    </source>
</evidence>
<dbReference type="Pfam" id="PF13445">
    <property type="entry name" value="zf-RING_UBOX"/>
    <property type="match status" value="1"/>
</dbReference>
<evidence type="ECO:0000256" key="2">
    <source>
        <dbReference type="ARBA" id="ARBA00012251"/>
    </source>
</evidence>
<dbReference type="InterPro" id="IPR027370">
    <property type="entry name" value="Znf-RING_euk"/>
</dbReference>
<sequence length="305" mass="35540">MMQNCGICYQDQNIVKIECGHLYCKQCLKQLFVKQQELDLDNFRCPLDECRKKLTDKTLGLFIEDFSKKYEEYLKQGVLFGLKDNEKMISCLNKNCNSQFIIWKDADTLKCAYCKLEYCLKCKLERHDGYKCIQALRLNQVTKTRAVFLEQIKSSKQQQICPHCLTAVEKNKGCNFMTCQSKSCNSKKYFCFKCGEPLKYSESTSHFENGDSFNGRCNLKVNGQWVEQNKLPQNTIPCPQCLNVDPLYSKIEGNLLICNSELCSDKIYCHFCKIELNNNTILDHLETHKKVKKNFLSPIIKLFFK</sequence>
<evidence type="ECO:0000259" key="10">
    <source>
        <dbReference type="PROSITE" id="PS50089"/>
    </source>
</evidence>
<evidence type="ECO:0000256" key="6">
    <source>
        <dbReference type="ARBA" id="ARBA00022771"/>
    </source>
</evidence>
<keyword evidence="6 9" id="KW-0863">Zinc-finger</keyword>
<keyword evidence="7" id="KW-0833">Ubl conjugation pathway</keyword>
<dbReference type="PANTHER" id="PTHR11685">
    <property type="entry name" value="RBR FAMILY RING FINGER AND IBR DOMAIN-CONTAINING"/>
    <property type="match status" value="1"/>
</dbReference>
<feature type="domain" description="RING-type" evidence="10">
    <location>
        <begin position="5"/>
        <end position="49"/>
    </location>
</feature>
<dbReference type="InterPro" id="IPR017907">
    <property type="entry name" value="Znf_RING_CS"/>
</dbReference>
<keyword evidence="4" id="KW-0479">Metal-binding</keyword>
<accession>A0A8S1JSY6</accession>
<dbReference type="GO" id="GO:0061630">
    <property type="term" value="F:ubiquitin protein ligase activity"/>
    <property type="evidence" value="ECO:0007669"/>
    <property type="project" value="UniProtKB-EC"/>
</dbReference>
<keyword evidence="13" id="KW-1185">Reference proteome</keyword>
<dbReference type="PROSITE" id="PS00518">
    <property type="entry name" value="ZF_RING_1"/>
    <property type="match status" value="1"/>
</dbReference>
<evidence type="ECO:0000256" key="4">
    <source>
        <dbReference type="ARBA" id="ARBA00022723"/>
    </source>
</evidence>
<dbReference type="GO" id="GO:0016567">
    <property type="term" value="P:protein ubiquitination"/>
    <property type="evidence" value="ECO:0007669"/>
    <property type="project" value="InterPro"/>
</dbReference>
<dbReference type="SMART" id="SM00184">
    <property type="entry name" value="RING"/>
    <property type="match status" value="2"/>
</dbReference>
<name>A0A8S1JSY6_PARPR</name>
<dbReference type="InterPro" id="IPR001841">
    <property type="entry name" value="Znf_RING"/>
</dbReference>
<comment type="catalytic activity">
    <reaction evidence="1">
        <text>[E2 ubiquitin-conjugating enzyme]-S-ubiquitinyl-L-cysteine + [acceptor protein]-L-lysine = [E2 ubiquitin-conjugating enzyme]-L-cysteine + [acceptor protein]-N(6)-ubiquitinyl-L-lysine.</text>
        <dbReference type="EC" id="2.3.2.31"/>
    </reaction>
</comment>
<evidence type="ECO:0000256" key="3">
    <source>
        <dbReference type="ARBA" id="ARBA00022679"/>
    </source>
</evidence>
<feature type="domain" description="RING-type" evidence="11">
    <location>
        <begin position="1"/>
        <end position="221"/>
    </location>
</feature>
<dbReference type="EMBL" id="CAJJDM010000001">
    <property type="protein sequence ID" value="CAD8043246.1"/>
    <property type="molecule type" value="Genomic_DNA"/>
</dbReference>
<dbReference type="CDD" id="cd20335">
    <property type="entry name" value="BRcat_RBR"/>
    <property type="match status" value="1"/>
</dbReference>
<evidence type="ECO:0000256" key="7">
    <source>
        <dbReference type="ARBA" id="ARBA00022786"/>
    </source>
</evidence>
<dbReference type="InterPro" id="IPR002867">
    <property type="entry name" value="IBR_dom"/>
</dbReference>
<dbReference type="Pfam" id="PF01485">
    <property type="entry name" value="IBR"/>
    <property type="match status" value="1"/>
</dbReference>
<keyword evidence="8" id="KW-0862">Zinc</keyword>
<keyword evidence="5" id="KW-0677">Repeat</keyword>
<dbReference type="InterPro" id="IPR031127">
    <property type="entry name" value="E3_UB_ligase_RBR"/>
</dbReference>
<dbReference type="PROSITE" id="PS50089">
    <property type="entry name" value="ZF_RING_2"/>
    <property type="match status" value="1"/>
</dbReference>
<comment type="caution">
    <text evidence="12">The sequence shown here is derived from an EMBL/GenBank/DDBJ whole genome shotgun (WGS) entry which is preliminary data.</text>
</comment>
<dbReference type="Proteomes" id="UP000688137">
    <property type="component" value="Unassembled WGS sequence"/>
</dbReference>
<dbReference type="PROSITE" id="PS51873">
    <property type="entry name" value="TRIAD"/>
    <property type="match status" value="1"/>
</dbReference>
<keyword evidence="3" id="KW-0808">Transferase</keyword>
<evidence type="ECO:0000256" key="8">
    <source>
        <dbReference type="ARBA" id="ARBA00022833"/>
    </source>
</evidence>
<evidence type="ECO:0000313" key="13">
    <source>
        <dbReference type="Proteomes" id="UP000688137"/>
    </source>
</evidence>
<evidence type="ECO:0000256" key="5">
    <source>
        <dbReference type="ARBA" id="ARBA00022737"/>
    </source>
</evidence>
<dbReference type="InterPro" id="IPR044066">
    <property type="entry name" value="TRIAD_supradom"/>
</dbReference>